<evidence type="ECO:0000313" key="3">
    <source>
        <dbReference type="Proteomes" id="UP001234178"/>
    </source>
</evidence>
<evidence type="ECO:0000256" key="1">
    <source>
        <dbReference type="SAM" id="MobiDB-lite"/>
    </source>
</evidence>
<sequence length="214" mass="24647">MDRTNFRSPLKLFPGNKNVKKDDVGAYSYFQFADIILITTNLKGKGRSREGSSFVRPFPGYQVNSVIDEQLRILISKASNDLYFKQKNEKLLSKGLAPIPYEECKKWASFVTTLIDNGKLVSDAEEKIFAHGYIPKKWKNVSKASFKNFFKNKLSYEVNSEIADNLWDIIAKQKLALKEKRTKATEENKVIHKEKQEKMNSDIDNVKPITMKPM</sequence>
<feature type="compositionally biased region" description="Basic and acidic residues" evidence="1">
    <location>
        <begin position="186"/>
        <end position="205"/>
    </location>
</feature>
<proteinExistence type="predicted"/>
<feature type="region of interest" description="Disordered" evidence="1">
    <location>
        <begin position="186"/>
        <end position="214"/>
    </location>
</feature>
<name>A0ABR0AE72_9CRUS</name>
<organism evidence="2 3">
    <name type="scientific">Daphnia magna</name>
    <dbReference type="NCBI Taxonomy" id="35525"/>
    <lineage>
        <taxon>Eukaryota</taxon>
        <taxon>Metazoa</taxon>
        <taxon>Ecdysozoa</taxon>
        <taxon>Arthropoda</taxon>
        <taxon>Crustacea</taxon>
        <taxon>Branchiopoda</taxon>
        <taxon>Diplostraca</taxon>
        <taxon>Cladocera</taxon>
        <taxon>Anomopoda</taxon>
        <taxon>Daphniidae</taxon>
        <taxon>Daphnia</taxon>
    </lineage>
</organism>
<keyword evidence="3" id="KW-1185">Reference proteome</keyword>
<reference evidence="2 3" key="1">
    <citation type="journal article" date="2023" name="Nucleic Acids Res.">
        <title>The hologenome of Daphnia magna reveals possible DNA methylation and microbiome-mediated evolution of the host genome.</title>
        <authorList>
            <person name="Chaturvedi A."/>
            <person name="Li X."/>
            <person name="Dhandapani V."/>
            <person name="Marshall H."/>
            <person name="Kissane S."/>
            <person name="Cuenca-Cambronero M."/>
            <person name="Asole G."/>
            <person name="Calvet F."/>
            <person name="Ruiz-Romero M."/>
            <person name="Marangio P."/>
            <person name="Guigo R."/>
            <person name="Rago D."/>
            <person name="Mirbahai L."/>
            <person name="Eastwood N."/>
            <person name="Colbourne J.K."/>
            <person name="Zhou J."/>
            <person name="Mallon E."/>
            <person name="Orsini L."/>
        </authorList>
    </citation>
    <scope>NUCLEOTIDE SEQUENCE [LARGE SCALE GENOMIC DNA]</scope>
    <source>
        <strain evidence="2">LRV0_1</strain>
    </source>
</reference>
<comment type="caution">
    <text evidence="2">The sequence shown here is derived from an EMBL/GenBank/DDBJ whole genome shotgun (WGS) entry which is preliminary data.</text>
</comment>
<dbReference type="EMBL" id="JAOYFB010000037">
    <property type="protein sequence ID" value="KAK4023427.1"/>
    <property type="molecule type" value="Genomic_DNA"/>
</dbReference>
<gene>
    <name evidence="2" type="ORF">OUZ56_008839</name>
</gene>
<dbReference type="Proteomes" id="UP001234178">
    <property type="component" value="Unassembled WGS sequence"/>
</dbReference>
<evidence type="ECO:0000313" key="2">
    <source>
        <dbReference type="EMBL" id="KAK4023427.1"/>
    </source>
</evidence>
<accession>A0ABR0AE72</accession>
<protein>
    <submittedName>
        <fullName evidence="2">Uncharacterized protein</fullName>
    </submittedName>
</protein>